<organism evidence="1 2">
    <name type="scientific">Glossina pallidipes</name>
    <name type="common">Tsetse fly</name>
    <dbReference type="NCBI Taxonomy" id="7398"/>
    <lineage>
        <taxon>Eukaryota</taxon>
        <taxon>Metazoa</taxon>
        <taxon>Ecdysozoa</taxon>
        <taxon>Arthropoda</taxon>
        <taxon>Hexapoda</taxon>
        <taxon>Insecta</taxon>
        <taxon>Pterygota</taxon>
        <taxon>Neoptera</taxon>
        <taxon>Endopterygota</taxon>
        <taxon>Diptera</taxon>
        <taxon>Brachycera</taxon>
        <taxon>Muscomorpha</taxon>
        <taxon>Hippoboscoidea</taxon>
        <taxon>Glossinidae</taxon>
        <taxon>Glossina</taxon>
    </lineage>
</organism>
<name>A0A1A9ZPA6_GLOPL</name>
<dbReference type="AlphaFoldDB" id="A0A1A9ZPA6"/>
<evidence type="ECO:0000313" key="1">
    <source>
        <dbReference type="EnsemblMetazoa" id="GPAI020786-PA"/>
    </source>
</evidence>
<evidence type="ECO:0000313" key="2">
    <source>
        <dbReference type="Proteomes" id="UP000092445"/>
    </source>
</evidence>
<dbReference type="STRING" id="7398.A0A1A9ZPA6"/>
<dbReference type="EnsemblMetazoa" id="GPAI020786-RA">
    <property type="protein sequence ID" value="GPAI020786-PA"/>
    <property type="gene ID" value="GPAI020786"/>
</dbReference>
<reference evidence="2" key="1">
    <citation type="submission" date="2014-03" db="EMBL/GenBank/DDBJ databases">
        <authorList>
            <person name="Aksoy S."/>
            <person name="Warren W."/>
            <person name="Wilson R.K."/>
        </authorList>
    </citation>
    <scope>NUCLEOTIDE SEQUENCE [LARGE SCALE GENOMIC DNA]</scope>
    <source>
        <strain evidence="2">IAEA</strain>
    </source>
</reference>
<sequence>MADLNCHPPSGSTNIIQTPQLELNLYDREMSCDNYAFIETCPNSENQRVLFSSDPTVYEHVYRSYGNLQALHNIEVKNQPLDGITCSQLRAIVHGMLKCLNDAPRPVCLETEVTLNNLDASGQVNGQKFTINAKDAHYSFKNVLPGPYEVTTPRYRLCFNSTRLLININSVMTAVPDFEQHGYEVDFTSIHRAMLTYSHNSNPNFTSTLKLLTGQKARLKWQKRYSWFPGEQHRLSNAADRIYKETRKKYGDSLFQKFAKEERLTKWYCSQDQFNFNNKYTQFKGLKSGLEKYIPFFYYEGECSNSTAHKKA</sequence>
<protein>
    <submittedName>
        <fullName evidence="1">Uncharacterized protein</fullName>
    </submittedName>
</protein>
<keyword evidence="2" id="KW-1185">Reference proteome</keyword>
<dbReference type="VEuPathDB" id="VectorBase:GPAI020786"/>
<proteinExistence type="predicted"/>
<dbReference type="Proteomes" id="UP000092445">
    <property type="component" value="Unassembled WGS sequence"/>
</dbReference>
<accession>A0A1A9ZPA6</accession>
<reference evidence="1" key="2">
    <citation type="submission" date="2020-05" db="UniProtKB">
        <authorList>
            <consortium name="EnsemblMetazoa"/>
        </authorList>
    </citation>
    <scope>IDENTIFICATION</scope>
    <source>
        <strain evidence="1">IAEA</strain>
    </source>
</reference>